<evidence type="ECO:0000313" key="4">
    <source>
        <dbReference type="Proteomes" id="UP000316213"/>
    </source>
</evidence>
<evidence type="ECO:0000313" key="3">
    <source>
        <dbReference type="EMBL" id="TWU03102.1"/>
    </source>
</evidence>
<organism evidence="3 4">
    <name type="scientific">Neorhodopirellula pilleata</name>
    <dbReference type="NCBI Taxonomy" id="2714738"/>
    <lineage>
        <taxon>Bacteria</taxon>
        <taxon>Pseudomonadati</taxon>
        <taxon>Planctomycetota</taxon>
        <taxon>Planctomycetia</taxon>
        <taxon>Pirellulales</taxon>
        <taxon>Pirellulaceae</taxon>
        <taxon>Neorhodopirellula</taxon>
    </lineage>
</organism>
<proteinExistence type="predicted"/>
<feature type="compositionally biased region" description="Polar residues" evidence="1">
    <location>
        <begin position="22"/>
        <end position="32"/>
    </location>
</feature>
<dbReference type="PROSITE" id="PS51257">
    <property type="entry name" value="PROKAR_LIPOPROTEIN"/>
    <property type="match status" value="1"/>
</dbReference>
<feature type="region of interest" description="Disordered" evidence="1">
    <location>
        <begin position="22"/>
        <end position="44"/>
    </location>
</feature>
<keyword evidence="4" id="KW-1185">Reference proteome</keyword>
<evidence type="ECO:0000256" key="2">
    <source>
        <dbReference type="SAM" id="SignalP"/>
    </source>
</evidence>
<evidence type="ECO:0000256" key="1">
    <source>
        <dbReference type="SAM" id="MobiDB-lite"/>
    </source>
</evidence>
<reference evidence="3 4" key="1">
    <citation type="submission" date="2019-02" db="EMBL/GenBank/DDBJ databases">
        <title>Deep-cultivation of Planctomycetes and their phenomic and genomic characterization uncovers novel biology.</title>
        <authorList>
            <person name="Wiegand S."/>
            <person name="Jogler M."/>
            <person name="Boedeker C."/>
            <person name="Pinto D."/>
            <person name="Vollmers J."/>
            <person name="Rivas-Marin E."/>
            <person name="Kohn T."/>
            <person name="Peeters S.H."/>
            <person name="Heuer A."/>
            <person name="Rast P."/>
            <person name="Oberbeckmann S."/>
            <person name="Bunk B."/>
            <person name="Jeske O."/>
            <person name="Meyerdierks A."/>
            <person name="Storesund J.E."/>
            <person name="Kallscheuer N."/>
            <person name="Luecker S."/>
            <person name="Lage O.M."/>
            <person name="Pohl T."/>
            <person name="Merkel B.J."/>
            <person name="Hornburger P."/>
            <person name="Mueller R.-W."/>
            <person name="Bruemmer F."/>
            <person name="Labrenz M."/>
            <person name="Spormann A.M."/>
            <person name="Op Den Camp H."/>
            <person name="Overmann J."/>
            <person name="Amann R."/>
            <person name="Jetten M.S.M."/>
            <person name="Mascher T."/>
            <person name="Medema M.H."/>
            <person name="Devos D.P."/>
            <person name="Kaster A.-K."/>
            <person name="Ovreas L."/>
            <person name="Rohde M."/>
            <person name="Galperin M.Y."/>
            <person name="Jogler C."/>
        </authorList>
    </citation>
    <scope>NUCLEOTIDE SEQUENCE [LARGE SCALE GENOMIC DNA]</scope>
    <source>
        <strain evidence="3 4">Pla100</strain>
    </source>
</reference>
<accession>A0A5C6AVM8</accession>
<feature type="compositionally biased region" description="Acidic residues" evidence="1">
    <location>
        <begin position="34"/>
        <end position="44"/>
    </location>
</feature>
<dbReference type="Proteomes" id="UP000316213">
    <property type="component" value="Unassembled WGS sequence"/>
</dbReference>
<keyword evidence="2" id="KW-0732">Signal</keyword>
<sequence precursor="true">MKTIRFVALSIVIASFAFSTGCSQPSETTVIESSAEDTYIDPSE</sequence>
<comment type="caution">
    <text evidence="3">The sequence shown here is derived from an EMBL/GenBank/DDBJ whole genome shotgun (WGS) entry which is preliminary data.</text>
</comment>
<evidence type="ECO:0008006" key="5">
    <source>
        <dbReference type="Google" id="ProtNLM"/>
    </source>
</evidence>
<feature type="signal peptide" evidence="2">
    <location>
        <begin position="1"/>
        <end position="19"/>
    </location>
</feature>
<feature type="chain" id="PRO_5022986921" description="Secreted protein" evidence="2">
    <location>
        <begin position="20"/>
        <end position="44"/>
    </location>
</feature>
<gene>
    <name evidence="3" type="ORF">Pla100_00200</name>
</gene>
<protein>
    <recommendedName>
        <fullName evidence="5">Secreted protein</fullName>
    </recommendedName>
</protein>
<name>A0A5C6AVM8_9BACT</name>
<dbReference type="AlphaFoldDB" id="A0A5C6AVM8"/>
<dbReference type="EMBL" id="SJPM01000001">
    <property type="protein sequence ID" value="TWU03102.1"/>
    <property type="molecule type" value="Genomic_DNA"/>
</dbReference>